<feature type="domain" description="Integrase catalytic" evidence="2">
    <location>
        <begin position="1"/>
        <end position="124"/>
    </location>
</feature>
<feature type="compositionally biased region" description="Polar residues" evidence="1">
    <location>
        <begin position="146"/>
        <end position="163"/>
    </location>
</feature>
<dbReference type="InterPro" id="IPR036397">
    <property type="entry name" value="RNaseH_sf"/>
</dbReference>
<accession>A0A8T1A911</accession>
<name>A0A8T1A911_9STRA</name>
<proteinExistence type="predicted"/>
<dbReference type="VEuPathDB" id="FungiDB:PC110_g12270"/>
<feature type="region of interest" description="Disordered" evidence="1">
    <location>
        <begin position="130"/>
        <end position="172"/>
    </location>
</feature>
<evidence type="ECO:0000313" key="3">
    <source>
        <dbReference type="EMBL" id="KAG2875882.1"/>
    </source>
</evidence>
<sequence>MVHLAAVPAEVTAVQTARLFVDMVFKHHSMPLDIVSDRDPRFTERLWQEVFTLLGTQLSMSTTDHPQADGQTERVNRVLGDLLKSYAHSFQQCSDCLPMAEFAINNSVHASTGHTPFYVNAMRHPRLPSMLGTVSSSLSGGGSTVASEQPQKSADTDTGTDSAQAGPAAGKNAVLNKPFSTQAMDFVQRRQAVIRFVQDAIAASVDRQKLNADNVGRGNTNEFEKGSLVLLATQNLPRHAVSDFGASKLALRFIGPFTVIERHGNAYTLDIPSSMRLHPTFYVGRLKPYTEHEPPNLDGSQRTTKRRKPASRGQQHAQLMMQLGELPTLELFQSNYTIVQSAGVTVNLGLKVRGPPPPPLRDAHGSTR</sequence>
<dbReference type="InterPro" id="IPR012337">
    <property type="entry name" value="RNaseH-like_sf"/>
</dbReference>
<evidence type="ECO:0000256" key="1">
    <source>
        <dbReference type="SAM" id="MobiDB-lite"/>
    </source>
</evidence>
<evidence type="ECO:0000259" key="2">
    <source>
        <dbReference type="PROSITE" id="PS50994"/>
    </source>
</evidence>
<reference evidence="3" key="1">
    <citation type="submission" date="2018-10" db="EMBL/GenBank/DDBJ databases">
        <title>Effector identification in a new, highly contiguous assembly of the strawberry crown rot pathogen Phytophthora cactorum.</title>
        <authorList>
            <person name="Armitage A.D."/>
            <person name="Nellist C.F."/>
            <person name="Bates H."/>
            <person name="Vickerstaff R.J."/>
            <person name="Harrison R.J."/>
        </authorList>
    </citation>
    <scope>NUCLEOTIDE SEQUENCE</scope>
    <source>
        <strain evidence="3">4040</strain>
    </source>
</reference>
<organism evidence="3 4">
    <name type="scientific">Phytophthora cactorum</name>
    <dbReference type="NCBI Taxonomy" id="29920"/>
    <lineage>
        <taxon>Eukaryota</taxon>
        <taxon>Sar</taxon>
        <taxon>Stramenopiles</taxon>
        <taxon>Oomycota</taxon>
        <taxon>Peronosporomycetes</taxon>
        <taxon>Peronosporales</taxon>
        <taxon>Peronosporaceae</taxon>
        <taxon>Phytophthora</taxon>
    </lineage>
</organism>
<dbReference type="EMBL" id="RCMK01003255">
    <property type="protein sequence ID" value="KAG2875882.1"/>
    <property type="molecule type" value="Genomic_DNA"/>
</dbReference>
<dbReference type="Pfam" id="PF24626">
    <property type="entry name" value="SH3_Tf2-1"/>
    <property type="match status" value="1"/>
</dbReference>
<protein>
    <recommendedName>
        <fullName evidence="2">Integrase catalytic domain-containing protein</fullName>
    </recommendedName>
</protein>
<feature type="region of interest" description="Disordered" evidence="1">
    <location>
        <begin position="287"/>
        <end position="316"/>
    </location>
</feature>
<dbReference type="GO" id="GO:0015074">
    <property type="term" value="P:DNA integration"/>
    <property type="evidence" value="ECO:0007669"/>
    <property type="project" value="InterPro"/>
</dbReference>
<dbReference type="PROSITE" id="PS50994">
    <property type="entry name" value="INTEGRASE"/>
    <property type="match status" value="1"/>
</dbReference>
<dbReference type="PANTHER" id="PTHR37984:SF5">
    <property type="entry name" value="PROTEIN NYNRIN-LIKE"/>
    <property type="match status" value="1"/>
</dbReference>
<dbReference type="PANTHER" id="PTHR37984">
    <property type="entry name" value="PROTEIN CBG26694"/>
    <property type="match status" value="1"/>
</dbReference>
<dbReference type="InterPro" id="IPR050951">
    <property type="entry name" value="Retrovirus_Pol_polyprotein"/>
</dbReference>
<dbReference type="AlphaFoldDB" id="A0A8T1A911"/>
<dbReference type="Proteomes" id="UP000736787">
    <property type="component" value="Unassembled WGS sequence"/>
</dbReference>
<feature type="region of interest" description="Disordered" evidence="1">
    <location>
        <begin position="348"/>
        <end position="368"/>
    </location>
</feature>
<dbReference type="GO" id="GO:0003676">
    <property type="term" value="F:nucleic acid binding"/>
    <property type="evidence" value="ECO:0007669"/>
    <property type="project" value="InterPro"/>
</dbReference>
<dbReference type="SUPFAM" id="SSF53098">
    <property type="entry name" value="Ribonuclease H-like"/>
    <property type="match status" value="1"/>
</dbReference>
<dbReference type="InterPro" id="IPR056924">
    <property type="entry name" value="SH3_Tf2-1"/>
</dbReference>
<gene>
    <name evidence="3" type="ORF">PC117_g27352</name>
</gene>
<dbReference type="InterPro" id="IPR001584">
    <property type="entry name" value="Integrase_cat-core"/>
</dbReference>
<comment type="caution">
    <text evidence="3">The sequence shown here is derived from an EMBL/GenBank/DDBJ whole genome shotgun (WGS) entry which is preliminary data.</text>
</comment>
<evidence type="ECO:0000313" key="4">
    <source>
        <dbReference type="Proteomes" id="UP000736787"/>
    </source>
</evidence>
<dbReference type="Gene3D" id="3.30.420.10">
    <property type="entry name" value="Ribonuclease H-like superfamily/Ribonuclease H"/>
    <property type="match status" value="1"/>
</dbReference>